<dbReference type="SMART" id="SM00257">
    <property type="entry name" value="LysM"/>
    <property type="match status" value="1"/>
</dbReference>
<organism evidence="2 3">
    <name type="scientific">Geochorda subterranea</name>
    <dbReference type="NCBI Taxonomy" id="3109564"/>
    <lineage>
        <taxon>Bacteria</taxon>
        <taxon>Bacillati</taxon>
        <taxon>Bacillota</taxon>
        <taxon>Limnochordia</taxon>
        <taxon>Limnochordales</taxon>
        <taxon>Geochordaceae</taxon>
        <taxon>Geochorda</taxon>
    </lineage>
</organism>
<sequence>MGRDAATVILVLGLALGTAVLYGLARQGEEPSALAQAGHAAGLQGRAEGATTPSGQPPAVQLYVVKPGDTLYGIASRFGTTVAVLQRLNDLDDPDRIGAGQVLRVPAGAGEAAGVVPTLGAVARPSPGRYGPVSDWERHLLASLIWHEARGEPFEGQIAVGAVVLNRVDDPRFPDSILGVVTQPGQFPFSLEQLQRTRPDAWAYAAADRALAGEDPTGGALYFYNPAKTTTPEFWATRPVVARIGQHVFTR</sequence>
<dbReference type="Gene3D" id="6.20.240.60">
    <property type="match status" value="1"/>
</dbReference>
<dbReference type="Gene3D" id="3.10.350.10">
    <property type="entry name" value="LysM domain"/>
    <property type="match status" value="1"/>
</dbReference>
<keyword evidence="2" id="KW-0378">Hydrolase</keyword>
<proteinExistence type="predicted"/>
<reference evidence="3" key="1">
    <citation type="submission" date="2023-12" db="EMBL/GenBank/DDBJ databases">
        <title>Novel isolates from deep terrestrial aquifers shed light on the physiology and ecology of the class Limnochordia.</title>
        <authorList>
            <person name="Karnachuk O.V."/>
            <person name="Lukina A.P."/>
            <person name="Avakyan M.R."/>
            <person name="Kadnikov V."/>
            <person name="Begmatov S."/>
            <person name="Beletsky A.V."/>
            <person name="Mardanov A.V."/>
            <person name="Ravin N.V."/>
        </authorList>
    </citation>
    <scope>NUCLEOTIDE SEQUENCE [LARGE SCALE GENOMIC DNA]</scope>
    <source>
        <strain evidence="3">LN</strain>
    </source>
</reference>
<dbReference type="GO" id="GO:0016787">
    <property type="term" value="F:hydrolase activity"/>
    <property type="evidence" value="ECO:0007669"/>
    <property type="project" value="UniProtKB-KW"/>
</dbReference>
<protein>
    <submittedName>
        <fullName evidence="2">Cell wall hydrolase</fullName>
    </submittedName>
</protein>
<dbReference type="Gene3D" id="1.10.10.2520">
    <property type="entry name" value="Cell wall hydrolase SleB, domain 1"/>
    <property type="match status" value="1"/>
</dbReference>
<accession>A0ABZ1BLU8</accession>
<dbReference type="Pfam" id="PF01476">
    <property type="entry name" value="LysM"/>
    <property type="match status" value="1"/>
</dbReference>
<dbReference type="Proteomes" id="UP001333102">
    <property type="component" value="Chromosome"/>
</dbReference>
<dbReference type="RefSeq" id="WP_324667686.1">
    <property type="nucleotide sequence ID" value="NZ_CP141614.1"/>
</dbReference>
<gene>
    <name evidence="2" type="ORF">VLY81_08240</name>
</gene>
<dbReference type="InterPro" id="IPR011105">
    <property type="entry name" value="Cell_wall_hydrolase_SleB"/>
</dbReference>
<dbReference type="SUPFAM" id="SSF54106">
    <property type="entry name" value="LysM domain"/>
    <property type="match status" value="1"/>
</dbReference>
<dbReference type="PANTHER" id="PTHR33734:SF22">
    <property type="entry name" value="MEMBRANE-BOUND LYTIC MUREIN TRANSGLYCOSYLASE D"/>
    <property type="match status" value="1"/>
</dbReference>
<feature type="domain" description="LysM" evidence="1">
    <location>
        <begin position="61"/>
        <end position="105"/>
    </location>
</feature>
<name>A0ABZ1BLU8_9FIRM</name>
<dbReference type="CDD" id="cd00118">
    <property type="entry name" value="LysM"/>
    <property type="match status" value="1"/>
</dbReference>
<dbReference type="EMBL" id="CP141614">
    <property type="protein sequence ID" value="WRP13441.1"/>
    <property type="molecule type" value="Genomic_DNA"/>
</dbReference>
<dbReference type="InterPro" id="IPR018392">
    <property type="entry name" value="LysM"/>
</dbReference>
<dbReference type="PROSITE" id="PS51782">
    <property type="entry name" value="LYSM"/>
    <property type="match status" value="1"/>
</dbReference>
<dbReference type="Pfam" id="PF07486">
    <property type="entry name" value="Hydrolase_2"/>
    <property type="match status" value="1"/>
</dbReference>
<keyword evidence="3" id="KW-1185">Reference proteome</keyword>
<dbReference type="PANTHER" id="PTHR33734">
    <property type="entry name" value="LYSM DOMAIN-CONTAINING GPI-ANCHORED PROTEIN 2"/>
    <property type="match status" value="1"/>
</dbReference>
<dbReference type="InterPro" id="IPR042047">
    <property type="entry name" value="SleB_dom1"/>
</dbReference>
<evidence type="ECO:0000313" key="2">
    <source>
        <dbReference type="EMBL" id="WRP13441.1"/>
    </source>
</evidence>
<evidence type="ECO:0000313" key="3">
    <source>
        <dbReference type="Proteomes" id="UP001333102"/>
    </source>
</evidence>
<dbReference type="InterPro" id="IPR036779">
    <property type="entry name" value="LysM_dom_sf"/>
</dbReference>
<evidence type="ECO:0000259" key="1">
    <source>
        <dbReference type="PROSITE" id="PS51782"/>
    </source>
</evidence>